<dbReference type="AlphaFoldDB" id="A0A0F9EMW2"/>
<evidence type="ECO:0000313" key="1">
    <source>
        <dbReference type="EMBL" id="KKL75448.1"/>
    </source>
</evidence>
<gene>
    <name evidence="1" type="ORF">LCGC14_2054810</name>
</gene>
<organism evidence="1">
    <name type="scientific">marine sediment metagenome</name>
    <dbReference type="NCBI Taxonomy" id="412755"/>
    <lineage>
        <taxon>unclassified sequences</taxon>
        <taxon>metagenomes</taxon>
        <taxon>ecological metagenomes</taxon>
    </lineage>
</organism>
<sequence>MEVDMEEVLNVIARKLDFYRIHKEQIKRIDALVMWWTKQEKDEVKSIARGNGDEYTKIPWVDEQIKNISHAFCQHCDCSVCMDLGTCEKCGRRTR</sequence>
<protein>
    <submittedName>
        <fullName evidence="1">Uncharacterized protein</fullName>
    </submittedName>
</protein>
<proteinExistence type="predicted"/>
<reference evidence="1" key="1">
    <citation type="journal article" date="2015" name="Nature">
        <title>Complex archaea that bridge the gap between prokaryotes and eukaryotes.</title>
        <authorList>
            <person name="Spang A."/>
            <person name="Saw J.H."/>
            <person name="Jorgensen S.L."/>
            <person name="Zaremba-Niedzwiedzka K."/>
            <person name="Martijn J."/>
            <person name="Lind A.E."/>
            <person name="van Eijk R."/>
            <person name="Schleper C."/>
            <person name="Guy L."/>
            <person name="Ettema T.J."/>
        </authorList>
    </citation>
    <scope>NUCLEOTIDE SEQUENCE</scope>
</reference>
<accession>A0A0F9EMW2</accession>
<comment type="caution">
    <text evidence="1">The sequence shown here is derived from an EMBL/GenBank/DDBJ whole genome shotgun (WGS) entry which is preliminary data.</text>
</comment>
<dbReference type="EMBL" id="LAZR01024349">
    <property type="protein sequence ID" value="KKL75448.1"/>
    <property type="molecule type" value="Genomic_DNA"/>
</dbReference>
<name>A0A0F9EMW2_9ZZZZ</name>